<dbReference type="SUPFAM" id="SSF50037">
    <property type="entry name" value="C-terminal domain of transcriptional repressors"/>
    <property type="match status" value="1"/>
</dbReference>
<dbReference type="KEGG" id="clx:CLAN_0520"/>
<evidence type="ECO:0000256" key="1">
    <source>
        <dbReference type="ARBA" id="ARBA00023004"/>
    </source>
</evidence>
<dbReference type="Proteomes" id="UP000202031">
    <property type="component" value="Chromosome"/>
</dbReference>
<reference evidence="4" key="1">
    <citation type="journal article" date="2017" name="Genome Biol. Evol.">
        <title>Comparative Genomic Analysis Identifies a Campylobacter Clade Deficient in Selenium Metabolism.</title>
        <authorList>
            <person name="Miller W.G."/>
            <person name="Yee E."/>
            <person name="Lopes B.S."/>
            <person name="Chapman M.H."/>
            <person name="Huynh S."/>
            <person name="Bono J.L."/>
            <person name="Parker C.T."/>
            <person name="Strachan N.J.C."/>
            <person name="Forbes K.J."/>
        </authorList>
    </citation>
    <scope>NUCLEOTIDE SEQUENCE [LARGE SCALE GENOMIC DNA]</scope>
    <source>
        <strain evidence="4">NCTC 13004</strain>
    </source>
</reference>
<proteinExistence type="predicted"/>
<evidence type="ECO:0000259" key="2">
    <source>
        <dbReference type="SMART" id="SM00899"/>
    </source>
</evidence>
<evidence type="ECO:0000313" key="4">
    <source>
        <dbReference type="Proteomes" id="UP000202031"/>
    </source>
</evidence>
<dbReference type="Pfam" id="PF04023">
    <property type="entry name" value="FeoA"/>
    <property type="match status" value="1"/>
</dbReference>
<dbReference type="GO" id="GO:0046914">
    <property type="term" value="F:transition metal ion binding"/>
    <property type="evidence" value="ECO:0007669"/>
    <property type="project" value="InterPro"/>
</dbReference>
<name>A0A1X9SM32_9BACT</name>
<dbReference type="SMART" id="SM00899">
    <property type="entry name" value="FeoA"/>
    <property type="match status" value="1"/>
</dbReference>
<dbReference type="Gene3D" id="2.30.30.90">
    <property type="match status" value="1"/>
</dbReference>
<feature type="domain" description="Ferrous iron transporter FeoA-like" evidence="2">
    <location>
        <begin position="1"/>
        <end position="73"/>
    </location>
</feature>
<evidence type="ECO:0000313" key="3">
    <source>
        <dbReference type="EMBL" id="ARQ97269.1"/>
    </source>
</evidence>
<dbReference type="AlphaFoldDB" id="A0A1X9SM32"/>
<reference evidence="4" key="2">
    <citation type="journal article" date="2017" name="Genome Biol. Evol.">
        <title>Comparative genomic analysis identifies a Campylobacter clade deficient in selenium metabolism.</title>
        <authorList>
            <person name="Miller W.G."/>
            <person name="Yee E."/>
            <person name="Lopes B.S."/>
            <person name="Chapman M.H."/>
            <person name="Huynh S."/>
            <person name="Bono J.L."/>
            <person name="Parker C.T."/>
            <person name="Strachan N.J.C."/>
            <person name="Forbes K.J."/>
        </authorList>
    </citation>
    <scope>NUCLEOTIDE SEQUENCE [LARGE SCALE GENOMIC DNA]</scope>
    <source>
        <strain evidence="4">NCTC 13004</strain>
    </source>
</reference>
<sequence length="74" mass="8618">MTLDLLENGQMAKILNFNVTERLLERFFSLGLSKFKTIKKIESSLGSSTILIECNRMFLMLRYDEAKSIEVERI</sequence>
<keyword evidence="1" id="KW-0408">Iron</keyword>
<dbReference type="InterPro" id="IPR007167">
    <property type="entry name" value="Fe-transptr_FeoA-like"/>
</dbReference>
<dbReference type="InterPro" id="IPR008988">
    <property type="entry name" value="Transcriptional_repressor_C"/>
</dbReference>
<gene>
    <name evidence="3" type="primary">feoA</name>
    <name evidence="3" type="ORF">CLAN_0520</name>
</gene>
<accession>A0A1X9SM32</accession>
<organism evidence="3 4">
    <name type="scientific">Campylobacter lanienae NCTC 13004</name>
    <dbReference type="NCBI Taxonomy" id="1031753"/>
    <lineage>
        <taxon>Bacteria</taxon>
        <taxon>Pseudomonadati</taxon>
        <taxon>Campylobacterota</taxon>
        <taxon>Epsilonproteobacteria</taxon>
        <taxon>Campylobacterales</taxon>
        <taxon>Campylobacteraceae</taxon>
        <taxon>Campylobacter</taxon>
    </lineage>
</organism>
<dbReference type="InterPro" id="IPR038157">
    <property type="entry name" value="FeoA_core_dom"/>
</dbReference>
<protein>
    <submittedName>
        <fullName evidence="3">Ferrous iron transport protein A</fullName>
    </submittedName>
</protein>
<dbReference type="GeneID" id="46920993"/>
<dbReference type="EMBL" id="CP015578">
    <property type="protein sequence ID" value="ARQ97269.1"/>
    <property type="molecule type" value="Genomic_DNA"/>
</dbReference>
<dbReference type="RefSeq" id="WP_096013468.1">
    <property type="nucleotide sequence ID" value="NZ_CP015578.1"/>
</dbReference>